<dbReference type="RefSeq" id="WP_160209297.1">
    <property type="nucleotide sequence ID" value="NZ_QXWZ01000007.1"/>
</dbReference>
<proteinExistence type="predicted"/>
<accession>A0A845RI05</accession>
<feature type="transmembrane region" description="Helical" evidence="1">
    <location>
        <begin position="32"/>
        <end position="51"/>
    </location>
</feature>
<feature type="transmembrane region" description="Helical" evidence="1">
    <location>
        <begin position="57"/>
        <end position="77"/>
    </location>
</feature>
<evidence type="ECO:0000256" key="1">
    <source>
        <dbReference type="SAM" id="Phobius"/>
    </source>
</evidence>
<dbReference type="Proteomes" id="UP000446348">
    <property type="component" value="Unassembled WGS sequence"/>
</dbReference>
<keyword evidence="1" id="KW-0472">Membrane</keyword>
<name>A0A845RI05_9FIRM</name>
<evidence type="ECO:0000313" key="2">
    <source>
        <dbReference type="EMBL" id="NBI78455.1"/>
    </source>
</evidence>
<protein>
    <submittedName>
        <fullName evidence="2">Uncharacterized protein</fullName>
    </submittedName>
</protein>
<gene>
    <name evidence="2" type="ORF">D3Z39_06145</name>
</gene>
<feature type="transmembrane region" description="Helical" evidence="1">
    <location>
        <begin position="139"/>
        <end position="156"/>
    </location>
</feature>
<sequence length="223" mass="25912">MLDNLILAYRSKFYDWGLKEIVEFYKENKKTFWGLIVFVLIAIATIIYSLIHRTNVLLLVPVLIELNLGVAIDRLMVKRHRQFISKKKEHINKVALFLKTAIPQKDLFSKKQVEELIARLSIRIDTGAPFHKFKVNLRNFGKTIVFPIITYIAGIYTTNIRELEFTMVLTWAISVILIIGLGYIMWGMLSQGLQKITSRNYDAAIAFKEDLLDIKLLFFVNDK</sequence>
<organism evidence="2 3">
    <name type="scientific">Anaerotruncus colihominis</name>
    <dbReference type="NCBI Taxonomy" id="169435"/>
    <lineage>
        <taxon>Bacteria</taxon>
        <taxon>Bacillati</taxon>
        <taxon>Bacillota</taxon>
        <taxon>Clostridia</taxon>
        <taxon>Eubacteriales</taxon>
        <taxon>Oscillospiraceae</taxon>
        <taxon>Anaerotruncus</taxon>
    </lineage>
</organism>
<comment type="caution">
    <text evidence="2">The sequence shown here is derived from an EMBL/GenBank/DDBJ whole genome shotgun (WGS) entry which is preliminary data.</text>
</comment>
<dbReference type="OrthoDB" id="2082776at2"/>
<keyword evidence="1" id="KW-0812">Transmembrane</keyword>
<dbReference type="AlphaFoldDB" id="A0A845RI05"/>
<feature type="transmembrane region" description="Helical" evidence="1">
    <location>
        <begin position="168"/>
        <end position="189"/>
    </location>
</feature>
<keyword evidence="1" id="KW-1133">Transmembrane helix</keyword>
<dbReference type="EMBL" id="QXWZ01000007">
    <property type="protein sequence ID" value="NBI78455.1"/>
    <property type="molecule type" value="Genomic_DNA"/>
</dbReference>
<reference evidence="2 3" key="1">
    <citation type="submission" date="2018-08" db="EMBL/GenBank/DDBJ databases">
        <title>Murine metabolic-syndrome-specific gut microbial biobank.</title>
        <authorList>
            <person name="Liu C."/>
        </authorList>
    </citation>
    <scope>NUCLEOTIDE SEQUENCE [LARGE SCALE GENOMIC DNA]</scope>
    <source>
        <strain evidence="2 3">X69</strain>
    </source>
</reference>
<evidence type="ECO:0000313" key="3">
    <source>
        <dbReference type="Proteomes" id="UP000446348"/>
    </source>
</evidence>